<feature type="domain" description="HTH psq-type" evidence="1">
    <location>
        <begin position="9"/>
        <end position="47"/>
    </location>
</feature>
<dbReference type="OrthoDB" id="3787382at2759"/>
<organism evidence="2 3">
    <name type="scientific">Lentithecium fluviatile CBS 122367</name>
    <dbReference type="NCBI Taxonomy" id="1168545"/>
    <lineage>
        <taxon>Eukaryota</taxon>
        <taxon>Fungi</taxon>
        <taxon>Dikarya</taxon>
        <taxon>Ascomycota</taxon>
        <taxon>Pezizomycotina</taxon>
        <taxon>Dothideomycetes</taxon>
        <taxon>Pleosporomycetidae</taxon>
        <taxon>Pleosporales</taxon>
        <taxon>Massarineae</taxon>
        <taxon>Lentitheciaceae</taxon>
        <taxon>Lentithecium</taxon>
    </lineage>
</organism>
<dbReference type="Gene3D" id="1.10.10.60">
    <property type="entry name" value="Homeodomain-like"/>
    <property type="match status" value="1"/>
</dbReference>
<accession>A0A6G1JDP9</accession>
<dbReference type="EMBL" id="MU005574">
    <property type="protein sequence ID" value="KAF2688263.1"/>
    <property type="molecule type" value="Genomic_DNA"/>
</dbReference>
<name>A0A6G1JDP9_9PLEO</name>
<dbReference type="InterPro" id="IPR007889">
    <property type="entry name" value="HTH_Psq"/>
</dbReference>
<evidence type="ECO:0000259" key="1">
    <source>
        <dbReference type="Pfam" id="PF05225"/>
    </source>
</evidence>
<dbReference type="AlphaFoldDB" id="A0A6G1JDP9"/>
<gene>
    <name evidence="2" type="ORF">K458DRAFT_295462</name>
</gene>
<dbReference type="GO" id="GO:0003677">
    <property type="term" value="F:DNA binding"/>
    <property type="evidence" value="ECO:0007669"/>
    <property type="project" value="InterPro"/>
</dbReference>
<dbReference type="SUPFAM" id="SSF46689">
    <property type="entry name" value="Homeodomain-like"/>
    <property type="match status" value="1"/>
</dbReference>
<protein>
    <recommendedName>
        <fullName evidence="1">HTH psq-type domain-containing protein</fullName>
    </recommendedName>
</protein>
<dbReference type="Proteomes" id="UP000799291">
    <property type="component" value="Unassembled WGS sequence"/>
</dbReference>
<dbReference type="Pfam" id="PF05225">
    <property type="entry name" value="HTH_psq"/>
    <property type="match status" value="1"/>
</dbReference>
<dbReference type="InterPro" id="IPR009057">
    <property type="entry name" value="Homeodomain-like_sf"/>
</dbReference>
<proteinExistence type="predicted"/>
<keyword evidence="3" id="KW-1185">Reference proteome</keyword>
<reference evidence="2" key="1">
    <citation type="journal article" date="2020" name="Stud. Mycol.">
        <title>101 Dothideomycetes genomes: a test case for predicting lifestyles and emergence of pathogens.</title>
        <authorList>
            <person name="Haridas S."/>
            <person name="Albert R."/>
            <person name="Binder M."/>
            <person name="Bloem J."/>
            <person name="Labutti K."/>
            <person name="Salamov A."/>
            <person name="Andreopoulos B."/>
            <person name="Baker S."/>
            <person name="Barry K."/>
            <person name="Bills G."/>
            <person name="Bluhm B."/>
            <person name="Cannon C."/>
            <person name="Castanera R."/>
            <person name="Culley D."/>
            <person name="Daum C."/>
            <person name="Ezra D."/>
            <person name="Gonzalez J."/>
            <person name="Henrissat B."/>
            <person name="Kuo A."/>
            <person name="Liang C."/>
            <person name="Lipzen A."/>
            <person name="Lutzoni F."/>
            <person name="Magnuson J."/>
            <person name="Mondo S."/>
            <person name="Nolan M."/>
            <person name="Ohm R."/>
            <person name="Pangilinan J."/>
            <person name="Park H.-J."/>
            <person name="Ramirez L."/>
            <person name="Alfaro M."/>
            <person name="Sun H."/>
            <person name="Tritt A."/>
            <person name="Yoshinaga Y."/>
            <person name="Zwiers L.-H."/>
            <person name="Turgeon B."/>
            <person name="Goodwin S."/>
            <person name="Spatafora J."/>
            <person name="Crous P."/>
            <person name="Grigoriev I."/>
        </authorList>
    </citation>
    <scope>NUCLEOTIDE SEQUENCE</scope>
    <source>
        <strain evidence="2">CBS 122367</strain>
    </source>
</reference>
<evidence type="ECO:0000313" key="3">
    <source>
        <dbReference type="Proteomes" id="UP000799291"/>
    </source>
</evidence>
<evidence type="ECO:0000313" key="2">
    <source>
        <dbReference type="EMBL" id="KAF2688263.1"/>
    </source>
</evidence>
<sequence>MDTRELAIQRAISNFNTGVYSSQRAAAKAYGIPLSTLHGRLRGATTSGLSY</sequence>